<reference evidence="2 3" key="2">
    <citation type="submission" date="2018-11" db="EMBL/GenBank/DDBJ databases">
        <authorList>
            <consortium name="Pathogen Informatics"/>
        </authorList>
    </citation>
    <scope>NUCLEOTIDE SEQUENCE [LARGE SCALE GENOMIC DNA]</scope>
</reference>
<evidence type="ECO:0000313" key="2">
    <source>
        <dbReference type="EMBL" id="VDK46356.1"/>
    </source>
</evidence>
<reference evidence="4" key="1">
    <citation type="submission" date="2017-02" db="UniProtKB">
        <authorList>
            <consortium name="WormBaseParasite"/>
        </authorList>
    </citation>
    <scope>IDENTIFICATION</scope>
</reference>
<accession>A0A0M3JW96</accession>
<name>A0A0M3JW96_ANISI</name>
<evidence type="ECO:0000256" key="1">
    <source>
        <dbReference type="SAM" id="SignalP"/>
    </source>
</evidence>
<dbReference type="OrthoDB" id="5841843at2759"/>
<dbReference type="Proteomes" id="UP000267096">
    <property type="component" value="Unassembled WGS sequence"/>
</dbReference>
<dbReference type="WBParaSite" id="ASIM_0001254601-mRNA-1">
    <property type="protein sequence ID" value="ASIM_0001254601-mRNA-1"/>
    <property type="gene ID" value="ASIM_0001254601"/>
</dbReference>
<protein>
    <submittedName>
        <fullName evidence="2 4">Uncharacterized protein</fullName>
    </submittedName>
</protein>
<dbReference type="AlphaFoldDB" id="A0A0M3JW96"/>
<sequence>MSSLISATNEAPLALIMLLIIITSQEQLPLAPYSLKLYCRMGAMDSKEANVTKLCPTASTACGYLEFSDPNVSRRTISSGNENSVGIYECVDSSIFMTENEDNENAKQVNKDMFARFCDHRARCRIMSAGWLNGQFLQYLTKVRRVDGTRARSSAIVKFCCAINDALLDEVIRSGLNEPYMDEVIRVRPAQLKFDDDYEDVTREDGSDKDPQAYNERSSYYYYDERSEYIAEYHCVQRHFNDELYRYCVLVHSNKSPSHCFEGHGYRICCCFFTSGEWMRFIYSIN</sequence>
<keyword evidence="3" id="KW-1185">Reference proteome</keyword>
<keyword evidence="1" id="KW-0732">Signal</keyword>
<evidence type="ECO:0000313" key="3">
    <source>
        <dbReference type="Proteomes" id="UP000267096"/>
    </source>
</evidence>
<gene>
    <name evidence="2" type="ORF">ASIM_LOCUS12012</name>
</gene>
<feature type="chain" id="PRO_5043121057" evidence="1">
    <location>
        <begin position="26"/>
        <end position="286"/>
    </location>
</feature>
<proteinExistence type="predicted"/>
<evidence type="ECO:0000313" key="4">
    <source>
        <dbReference type="WBParaSite" id="ASIM_0001254601-mRNA-1"/>
    </source>
</evidence>
<dbReference type="EMBL" id="UYRR01031128">
    <property type="protein sequence ID" value="VDK46356.1"/>
    <property type="molecule type" value="Genomic_DNA"/>
</dbReference>
<feature type="signal peptide" evidence="1">
    <location>
        <begin position="1"/>
        <end position="25"/>
    </location>
</feature>
<organism evidence="4">
    <name type="scientific">Anisakis simplex</name>
    <name type="common">Herring worm</name>
    <dbReference type="NCBI Taxonomy" id="6269"/>
    <lineage>
        <taxon>Eukaryota</taxon>
        <taxon>Metazoa</taxon>
        <taxon>Ecdysozoa</taxon>
        <taxon>Nematoda</taxon>
        <taxon>Chromadorea</taxon>
        <taxon>Rhabditida</taxon>
        <taxon>Spirurina</taxon>
        <taxon>Ascaridomorpha</taxon>
        <taxon>Ascaridoidea</taxon>
        <taxon>Anisakidae</taxon>
        <taxon>Anisakis</taxon>
        <taxon>Anisakis simplex complex</taxon>
    </lineage>
</organism>